<accession>A0A8H3B0G7</accession>
<evidence type="ECO:0000313" key="3">
    <source>
        <dbReference type="EMBL" id="CAE6445001.1"/>
    </source>
</evidence>
<keyword evidence="2" id="KW-1133">Transmembrane helix</keyword>
<gene>
    <name evidence="3" type="ORF">RDB_LOCUS46290</name>
</gene>
<dbReference type="EMBL" id="CAJMWY010000719">
    <property type="protein sequence ID" value="CAE6445001.1"/>
    <property type="molecule type" value="Genomic_DNA"/>
</dbReference>
<feature type="region of interest" description="Disordered" evidence="1">
    <location>
        <begin position="431"/>
        <end position="456"/>
    </location>
</feature>
<organism evidence="3 4">
    <name type="scientific">Rhizoctonia solani</name>
    <dbReference type="NCBI Taxonomy" id="456999"/>
    <lineage>
        <taxon>Eukaryota</taxon>
        <taxon>Fungi</taxon>
        <taxon>Dikarya</taxon>
        <taxon>Basidiomycota</taxon>
        <taxon>Agaricomycotina</taxon>
        <taxon>Agaricomycetes</taxon>
        <taxon>Cantharellales</taxon>
        <taxon>Ceratobasidiaceae</taxon>
        <taxon>Rhizoctonia</taxon>
    </lineage>
</organism>
<evidence type="ECO:0000313" key="4">
    <source>
        <dbReference type="Proteomes" id="UP000663861"/>
    </source>
</evidence>
<feature type="compositionally biased region" description="Low complexity" evidence="1">
    <location>
        <begin position="431"/>
        <end position="451"/>
    </location>
</feature>
<dbReference type="Proteomes" id="UP000663861">
    <property type="component" value="Unassembled WGS sequence"/>
</dbReference>
<keyword evidence="2" id="KW-0812">Transmembrane</keyword>
<dbReference type="AlphaFoldDB" id="A0A8H3B0G7"/>
<protein>
    <submittedName>
        <fullName evidence="3">Uncharacterized protein</fullName>
    </submittedName>
</protein>
<feature type="compositionally biased region" description="Low complexity" evidence="1">
    <location>
        <begin position="253"/>
        <end position="269"/>
    </location>
</feature>
<evidence type="ECO:0000256" key="2">
    <source>
        <dbReference type="SAM" id="Phobius"/>
    </source>
</evidence>
<name>A0A8H3B0G7_9AGAM</name>
<feature type="compositionally biased region" description="Low complexity" evidence="1">
    <location>
        <begin position="299"/>
        <end position="311"/>
    </location>
</feature>
<sequence>MSEPFQPVSKLSFFLSLLRGLLFFNMGPIVIAALGAGAFVTTAAAGVILLRRKVLSRAVEVDVEKGPEENVMERREGTGPGWKEFTEVDEKGTYELLVPLVGAFHSQQETDVTDADRSRTPLSPKPQFATLHQFPDPPTTYVQQQVDPVPMLEGDISDTHEQDHAPAFPPGLPVPAEPVAVATPISVRLNRLSGLSPLDTGGTITSWPVLAPTPIEELRTKANGQGEQAKSDIRDDVVPQDEQPASSPKARNPEIIPIDPIVPSPSEVVQESDEVDPFADPPDSLHSPLSQVSPEEEVSLSCRPRSSASSLNDPNPTLSAGWPCLIDPVSAPSVLCANSSVVMIDTVFPANIPLPESPLMPPKAVSPLLIRTLPLDTVVTATVIFGAELSPGVEASDMEPSSPAIEASFVPILVPIVTTCLEDTNDVLQSPFSDTSSSYSSSDSSGPDTPTGLKQDLPFSPVLDFSSKATPGLQYSVCLPSEEDAIIDEDVEYSVCLPSEEDAIIDEDVEVIDDFVMVEQQAPDPASPTIDTVSPDWTTSKLPGCFEDVTVSTFDRNSSGQKQASMSAVADVPPLTADVVQLCHALLAVSNCAGLVAQAVVGFSVWWSLTLVPA</sequence>
<feature type="region of interest" description="Disordered" evidence="1">
    <location>
        <begin position="222"/>
        <end position="314"/>
    </location>
</feature>
<reference evidence="3" key="1">
    <citation type="submission" date="2021-01" db="EMBL/GenBank/DDBJ databases">
        <authorList>
            <person name="Kaushik A."/>
        </authorList>
    </citation>
    <scope>NUCLEOTIDE SEQUENCE</scope>
    <source>
        <strain evidence="3">AG4-RS23</strain>
    </source>
</reference>
<comment type="caution">
    <text evidence="3">The sequence shown here is derived from an EMBL/GenBank/DDBJ whole genome shotgun (WGS) entry which is preliminary data.</text>
</comment>
<proteinExistence type="predicted"/>
<evidence type="ECO:0000256" key="1">
    <source>
        <dbReference type="SAM" id="MobiDB-lite"/>
    </source>
</evidence>
<keyword evidence="2" id="KW-0472">Membrane</keyword>
<feature type="transmembrane region" description="Helical" evidence="2">
    <location>
        <begin position="20"/>
        <end position="50"/>
    </location>
</feature>